<feature type="transmembrane region" description="Helical" evidence="7">
    <location>
        <begin position="198"/>
        <end position="223"/>
    </location>
</feature>
<evidence type="ECO:0000256" key="5">
    <source>
        <dbReference type="ARBA" id="ARBA00022989"/>
    </source>
</evidence>
<organism evidence="9 10">
    <name type="scientific">Thermohalobacter berrensis</name>
    <dbReference type="NCBI Taxonomy" id="99594"/>
    <lineage>
        <taxon>Bacteria</taxon>
        <taxon>Bacillati</taxon>
        <taxon>Bacillota</taxon>
        <taxon>Tissierellia</taxon>
        <taxon>Tissierellales</taxon>
        <taxon>Thermohalobacteraceae</taxon>
        <taxon>Thermohalobacter</taxon>
    </lineage>
</organism>
<dbReference type="RefSeq" id="WP_120167847.1">
    <property type="nucleotide sequence ID" value="NZ_MCIB01000006.1"/>
</dbReference>
<evidence type="ECO:0000256" key="6">
    <source>
        <dbReference type="ARBA" id="ARBA00023136"/>
    </source>
</evidence>
<dbReference type="OrthoDB" id="2963740at2"/>
<evidence type="ECO:0000256" key="3">
    <source>
        <dbReference type="ARBA" id="ARBA00022475"/>
    </source>
</evidence>
<evidence type="ECO:0000313" key="10">
    <source>
        <dbReference type="Proteomes" id="UP000284177"/>
    </source>
</evidence>
<dbReference type="PANTHER" id="PTHR43124">
    <property type="entry name" value="PURINE EFFLUX PUMP PBUE"/>
    <property type="match status" value="1"/>
</dbReference>
<feature type="transmembrane region" description="Helical" evidence="7">
    <location>
        <begin position="352"/>
        <end position="375"/>
    </location>
</feature>
<dbReference type="PANTHER" id="PTHR43124:SF3">
    <property type="entry name" value="CHLORAMPHENICOL EFFLUX PUMP RV0191"/>
    <property type="match status" value="1"/>
</dbReference>
<gene>
    <name evidence="9" type="ORF">BET03_09450</name>
</gene>
<feature type="transmembrane region" description="Helical" evidence="7">
    <location>
        <begin position="319"/>
        <end position="340"/>
    </location>
</feature>
<feature type="transmembrane region" description="Helical" evidence="7">
    <location>
        <begin position="264"/>
        <end position="282"/>
    </location>
</feature>
<dbReference type="SUPFAM" id="SSF103473">
    <property type="entry name" value="MFS general substrate transporter"/>
    <property type="match status" value="1"/>
</dbReference>
<feature type="transmembrane region" description="Helical" evidence="7">
    <location>
        <begin position="72"/>
        <end position="90"/>
    </location>
</feature>
<comment type="caution">
    <text evidence="9">The sequence shown here is derived from an EMBL/GenBank/DDBJ whole genome shotgun (WGS) entry which is preliminary data.</text>
</comment>
<feature type="transmembrane region" description="Helical" evidence="7">
    <location>
        <begin position="44"/>
        <end position="65"/>
    </location>
</feature>
<accession>A0A419T7X3</accession>
<evidence type="ECO:0000256" key="2">
    <source>
        <dbReference type="ARBA" id="ARBA00022448"/>
    </source>
</evidence>
<proteinExistence type="predicted"/>
<keyword evidence="6 7" id="KW-0472">Membrane</keyword>
<evidence type="ECO:0000256" key="4">
    <source>
        <dbReference type="ARBA" id="ARBA00022692"/>
    </source>
</evidence>
<feature type="transmembrane region" description="Helical" evidence="7">
    <location>
        <begin position="288"/>
        <end position="307"/>
    </location>
</feature>
<feature type="transmembrane region" description="Helical" evidence="7">
    <location>
        <begin position="130"/>
        <end position="153"/>
    </location>
</feature>
<feature type="transmembrane region" description="Helical" evidence="7">
    <location>
        <begin position="96"/>
        <end position="118"/>
    </location>
</feature>
<dbReference type="GO" id="GO:0005886">
    <property type="term" value="C:plasma membrane"/>
    <property type="evidence" value="ECO:0007669"/>
    <property type="project" value="UniProtKB-SubCell"/>
</dbReference>
<evidence type="ECO:0000256" key="1">
    <source>
        <dbReference type="ARBA" id="ARBA00004651"/>
    </source>
</evidence>
<keyword evidence="3" id="KW-1003">Cell membrane</keyword>
<dbReference type="InterPro" id="IPR020846">
    <property type="entry name" value="MFS_dom"/>
</dbReference>
<dbReference type="InterPro" id="IPR036259">
    <property type="entry name" value="MFS_trans_sf"/>
</dbReference>
<keyword evidence="4 7" id="KW-0812">Transmembrane</keyword>
<evidence type="ECO:0000313" key="9">
    <source>
        <dbReference type="EMBL" id="RKD33466.1"/>
    </source>
</evidence>
<dbReference type="AlphaFoldDB" id="A0A419T7X3"/>
<comment type="subcellular location">
    <subcellularLocation>
        <location evidence="1">Cell membrane</location>
        <topology evidence="1">Multi-pass membrane protein</topology>
    </subcellularLocation>
</comment>
<protein>
    <recommendedName>
        <fullName evidence="8">Major facilitator superfamily (MFS) profile domain-containing protein</fullName>
    </recommendedName>
</protein>
<keyword evidence="2" id="KW-0813">Transport</keyword>
<evidence type="ECO:0000259" key="8">
    <source>
        <dbReference type="PROSITE" id="PS50850"/>
    </source>
</evidence>
<dbReference type="InterPro" id="IPR050189">
    <property type="entry name" value="MFS_Efflux_Transporters"/>
</dbReference>
<keyword evidence="10" id="KW-1185">Reference proteome</keyword>
<dbReference type="Pfam" id="PF07690">
    <property type="entry name" value="MFS_1"/>
    <property type="match status" value="1"/>
</dbReference>
<sequence>MNRLIKPAVLSISLLIIMTGTTVSPALGEISKAFPDIDSYLIKMILTLPTIVVIPFSLLSGKISLVMKNRKILIIALILYIIGGLGGSFTNSIYELLFFRVIIGMGMGLLIPLSRSLIADFFTGNERTEMMGMSNAISNLGGITATLIAGFLATFSWRYVFLVYLISLLVLVLVIFVLPEPKRRKPNNQNEFYINNKVLILAILAFFLNIAFYSVVTNIALFIENENIGNSNSAGIAMASLTLAGFISGIFLQKLSALLKNKKIPIGIVLMSSGFLLLSNAYNLTIILLANFLIGFGLGILKPLILLQVTKVTPQLSNAFSLSVVSSSLYFGKFMSPIFLNFLAEVFGNNSIRFTFFMVGIGLGLSFIISLILSFNSFRKQFSHLF</sequence>
<feature type="transmembrane region" description="Helical" evidence="7">
    <location>
        <begin position="235"/>
        <end position="252"/>
    </location>
</feature>
<feature type="domain" description="Major facilitator superfamily (MFS) profile" evidence="8">
    <location>
        <begin position="1"/>
        <end position="378"/>
    </location>
</feature>
<dbReference type="Gene3D" id="1.20.1250.20">
    <property type="entry name" value="MFS general substrate transporter like domains"/>
    <property type="match status" value="1"/>
</dbReference>
<dbReference type="Proteomes" id="UP000284177">
    <property type="component" value="Unassembled WGS sequence"/>
</dbReference>
<dbReference type="EMBL" id="MCIB01000006">
    <property type="protein sequence ID" value="RKD33466.1"/>
    <property type="molecule type" value="Genomic_DNA"/>
</dbReference>
<dbReference type="PROSITE" id="PS50850">
    <property type="entry name" value="MFS"/>
    <property type="match status" value="1"/>
</dbReference>
<name>A0A419T7X3_9FIRM</name>
<dbReference type="GO" id="GO:0022857">
    <property type="term" value="F:transmembrane transporter activity"/>
    <property type="evidence" value="ECO:0007669"/>
    <property type="project" value="InterPro"/>
</dbReference>
<evidence type="ECO:0000256" key="7">
    <source>
        <dbReference type="SAM" id="Phobius"/>
    </source>
</evidence>
<dbReference type="InterPro" id="IPR011701">
    <property type="entry name" value="MFS"/>
</dbReference>
<reference evidence="9 10" key="1">
    <citation type="submission" date="2016-08" db="EMBL/GenBank/DDBJ databases">
        <title>Novel Firmicutes and Novel Genomes.</title>
        <authorList>
            <person name="Poppleton D.I."/>
            <person name="Gribaldo S."/>
        </authorList>
    </citation>
    <scope>NUCLEOTIDE SEQUENCE [LARGE SCALE GENOMIC DNA]</scope>
    <source>
        <strain evidence="9 10">CTT3</strain>
    </source>
</reference>
<feature type="transmembrane region" description="Helical" evidence="7">
    <location>
        <begin position="159"/>
        <end position="178"/>
    </location>
</feature>
<keyword evidence="5 7" id="KW-1133">Transmembrane helix</keyword>